<comment type="caution">
    <text evidence="1">The sequence shown here is derived from an EMBL/GenBank/DDBJ whole genome shotgun (WGS) entry which is preliminary data.</text>
</comment>
<sequence>MSGQWTMLPGTSTGLVVARPLSVNLEQELIRRGSEVAPLREFVSAALERTYDGALVLVLDAASGFSARILLHDGARPVLHEVTRQLLLQLIPLTSIPPQAVRPALSRAEVTDFVADPHTLAARVASLK</sequence>
<proteinExistence type="predicted"/>
<dbReference type="Proteomes" id="UP001160142">
    <property type="component" value="Unassembled WGS sequence"/>
</dbReference>
<keyword evidence="2" id="KW-1185">Reference proteome</keyword>
<organism evidence="1 2">
    <name type="scientific">Antiquaquibacter oligotrophicus</name>
    <dbReference type="NCBI Taxonomy" id="2880260"/>
    <lineage>
        <taxon>Bacteria</taxon>
        <taxon>Bacillati</taxon>
        <taxon>Actinomycetota</taxon>
        <taxon>Actinomycetes</taxon>
        <taxon>Micrococcales</taxon>
        <taxon>Microbacteriaceae</taxon>
        <taxon>Antiquaquibacter</taxon>
    </lineage>
</organism>
<name>A0ABT6KKI8_9MICO</name>
<evidence type="ECO:0000313" key="2">
    <source>
        <dbReference type="Proteomes" id="UP001160142"/>
    </source>
</evidence>
<dbReference type="RefSeq" id="WP_322132832.1">
    <property type="nucleotide sequence ID" value="NZ_CP085036.1"/>
</dbReference>
<reference evidence="1 2" key="1">
    <citation type="submission" date="2023-04" db="EMBL/GenBank/DDBJ databases">
        <title>Genome Encyclopedia of Bacteria and Archaea VI: Functional Genomics of Type Strains.</title>
        <authorList>
            <person name="Whitman W."/>
        </authorList>
    </citation>
    <scope>NUCLEOTIDE SEQUENCE [LARGE SCALE GENOMIC DNA]</scope>
    <source>
        <strain evidence="1 2">SG_E_30_P1</strain>
    </source>
</reference>
<gene>
    <name evidence="1" type="ORF">M2152_000663</name>
</gene>
<accession>A0ABT6KKI8</accession>
<evidence type="ECO:0000313" key="1">
    <source>
        <dbReference type="EMBL" id="MDH6180481.1"/>
    </source>
</evidence>
<protein>
    <submittedName>
        <fullName evidence="1">Uncharacterized protein</fullName>
    </submittedName>
</protein>
<dbReference type="EMBL" id="JARXVQ010000001">
    <property type="protein sequence ID" value="MDH6180481.1"/>
    <property type="molecule type" value="Genomic_DNA"/>
</dbReference>